<dbReference type="RefSeq" id="WP_115566782.1">
    <property type="nucleotide sequence ID" value="NZ_QRGR01000019.1"/>
</dbReference>
<dbReference type="AlphaFoldDB" id="A0A3D8L9H8"/>
<organism evidence="1 2">
    <name type="scientific">Pontibacter diazotrophicus</name>
    <dbReference type="NCBI Taxonomy" id="1400979"/>
    <lineage>
        <taxon>Bacteria</taxon>
        <taxon>Pseudomonadati</taxon>
        <taxon>Bacteroidota</taxon>
        <taxon>Cytophagia</taxon>
        <taxon>Cytophagales</taxon>
        <taxon>Hymenobacteraceae</taxon>
        <taxon>Pontibacter</taxon>
    </lineage>
</organism>
<dbReference type="InterPro" id="IPR036587">
    <property type="entry name" value="NucleaseA_inhib-like_sf"/>
</dbReference>
<dbReference type="OrthoDB" id="852327at2"/>
<accession>A0A3D8L9H8</accession>
<gene>
    <name evidence="1" type="ORF">DXT99_17030</name>
</gene>
<sequence>MNKDQLEKELNQAVDGLLMKSEIEAPFEFFYRELEQGEQFSSEKVTEWTGEAAGMEVATKELDEFFNETGGIAADARNKGESNEQRTQMLKSRLNELLEDVKVYMITEIGTQVFILGKTEDGNYAGLRTMVVDDEASVE</sequence>
<keyword evidence="2" id="KW-1185">Reference proteome</keyword>
<protein>
    <submittedName>
        <fullName evidence="1">Sugar-non-specific nuclease inhibitor NuiA-like protein</fullName>
    </submittedName>
</protein>
<dbReference type="Pfam" id="PF07924">
    <property type="entry name" value="NuiA"/>
    <property type="match status" value="1"/>
</dbReference>
<evidence type="ECO:0000313" key="1">
    <source>
        <dbReference type="EMBL" id="RDV14003.1"/>
    </source>
</evidence>
<proteinExistence type="predicted"/>
<reference evidence="2" key="1">
    <citation type="submission" date="2018-08" db="EMBL/GenBank/DDBJ databases">
        <authorList>
            <person name="Liu Z.-W."/>
            <person name="Du Z.-J."/>
        </authorList>
    </citation>
    <scope>NUCLEOTIDE SEQUENCE [LARGE SCALE GENOMIC DNA]</scope>
    <source>
        <strain evidence="2">H4X</strain>
    </source>
</reference>
<dbReference type="Gene3D" id="3.40.1460.10">
    <property type="entry name" value="Nuclease A inhibitor-like"/>
    <property type="match status" value="1"/>
</dbReference>
<dbReference type="SUPFAM" id="SSF82602">
    <property type="entry name" value="Nuclease A inhibitor (NuiA)"/>
    <property type="match status" value="1"/>
</dbReference>
<name>A0A3D8L9H8_9BACT</name>
<dbReference type="EMBL" id="QRGR01000019">
    <property type="protein sequence ID" value="RDV14003.1"/>
    <property type="molecule type" value="Genomic_DNA"/>
</dbReference>
<dbReference type="Proteomes" id="UP000256708">
    <property type="component" value="Unassembled WGS sequence"/>
</dbReference>
<dbReference type="InterPro" id="IPR012489">
    <property type="entry name" value="NucleaseA_inhib-like"/>
</dbReference>
<comment type="caution">
    <text evidence="1">The sequence shown here is derived from an EMBL/GenBank/DDBJ whole genome shotgun (WGS) entry which is preliminary data.</text>
</comment>
<evidence type="ECO:0000313" key="2">
    <source>
        <dbReference type="Proteomes" id="UP000256708"/>
    </source>
</evidence>